<gene>
    <name evidence="1" type="ORF">B296_00035359</name>
</gene>
<dbReference type="Proteomes" id="UP000287651">
    <property type="component" value="Unassembled WGS sequence"/>
</dbReference>
<protein>
    <submittedName>
        <fullName evidence="1">Uncharacterized protein</fullName>
    </submittedName>
</protein>
<comment type="caution">
    <text evidence="1">The sequence shown here is derived from an EMBL/GenBank/DDBJ whole genome shotgun (WGS) entry which is preliminary data.</text>
</comment>
<dbReference type="AlphaFoldDB" id="A0A426X8M3"/>
<reference evidence="1 2" key="1">
    <citation type="journal article" date="2014" name="Agronomy (Basel)">
        <title>A Draft Genome Sequence for Ensete ventricosum, the Drought-Tolerant Tree Against Hunger.</title>
        <authorList>
            <person name="Harrison J."/>
            <person name="Moore K.A."/>
            <person name="Paszkiewicz K."/>
            <person name="Jones T."/>
            <person name="Grant M."/>
            <person name="Ambacheew D."/>
            <person name="Muzemil S."/>
            <person name="Studholme D.J."/>
        </authorList>
    </citation>
    <scope>NUCLEOTIDE SEQUENCE [LARGE SCALE GENOMIC DNA]</scope>
</reference>
<name>A0A426X8M3_ENSVE</name>
<dbReference type="Gene3D" id="3.40.50.2000">
    <property type="entry name" value="Glycogen Phosphorylase B"/>
    <property type="match status" value="1"/>
</dbReference>
<organism evidence="1 2">
    <name type="scientific">Ensete ventricosum</name>
    <name type="common">Abyssinian banana</name>
    <name type="synonym">Musa ensete</name>
    <dbReference type="NCBI Taxonomy" id="4639"/>
    <lineage>
        <taxon>Eukaryota</taxon>
        <taxon>Viridiplantae</taxon>
        <taxon>Streptophyta</taxon>
        <taxon>Embryophyta</taxon>
        <taxon>Tracheophyta</taxon>
        <taxon>Spermatophyta</taxon>
        <taxon>Magnoliopsida</taxon>
        <taxon>Liliopsida</taxon>
        <taxon>Zingiberales</taxon>
        <taxon>Musaceae</taxon>
        <taxon>Ensete</taxon>
    </lineage>
</organism>
<sequence>MTNQIAVNGGNGAKPHFVVVPFLEQGHIIPMVDMVHVLAGRGAHVSLLTNRLNALRIKLIIEFGGALLPVRGSRPAPRDGERPRPAVARPPRLLLARLLYAPGAADVAPKPAPSVWTIGPLCRLCGGDATHNGCKRKQGLHR</sequence>
<accession>A0A426X8M3</accession>
<proteinExistence type="predicted"/>
<evidence type="ECO:0000313" key="2">
    <source>
        <dbReference type="Proteomes" id="UP000287651"/>
    </source>
</evidence>
<dbReference type="SUPFAM" id="SSF53756">
    <property type="entry name" value="UDP-Glycosyltransferase/glycogen phosphorylase"/>
    <property type="match status" value="1"/>
</dbReference>
<dbReference type="EMBL" id="AMZH03024463">
    <property type="protein sequence ID" value="RRT35826.1"/>
    <property type="molecule type" value="Genomic_DNA"/>
</dbReference>
<evidence type="ECO:0000313" key="1">
    <source>
        <dbReference type="EMBL" id="RRT35826.1"/>
    </source>
</evidence>